<organism evidence="2 3">
    <name type="scientific">Acrodontium crateriforme</name>
    <dbReference type="NCBI Taxonomy" id="150365"/>
    <lineage>
        <taxon>Eukaryota</taxon>
        <taxon>Fungi</taxon>
        <taxon>Dikarya</taxon>
        <taxon>Ascomycota</taxon>
        <taxon>Pezizomycotina</taxon>
        <taxon>Dothideomycetes</taxon>
        <taxon>Dothideomycetidae</taxon>
        <taxon>Mycosphaerellales</taxon>
        <taxon>Teratosphaeriaceae</taxon>
        <taxon>Acrodontium</taxon>
    </lineage>
</organism>
<feature type="region of interest" description="Disordered" evidence="1">
    <location>
        <begin position="109"/>
        <end position="136"/>
    </location>
</feature>
<feature type="compositionally biased region" description="Basic and acidic residues" evidence="1">
    <location>
        <begin position="109"/>
        <end position="121"/>
    </location>
</feature>
<accession>A0AAQ3LWP1</accession>
<name>A0AAQ3LWP1_9PEZI</name>
<proteinExistence type="predicted"/>
<dbReference type="AlphaFoldDB" id="A0AAQ3LWP1"/>
<dbReference type="Gene3D" id="3.30.70.330">
    <property type="match status" value="1"/>
</dbReference>
<sequence length="425" mass="46918">MAATFNQSPRAYRGMQVHAVPENERAFDPATGRKLPWGYLAGDASDDPEHRRELAEKGPFGRSTRRARWGSSRSRSKTAEPNREEDRLRAEQLAAEDAVFGSLRRIVKDEPRRDGLGEKDPSSTSAQTPTTATFESEPQATEVLLYGFGEDLQWSAIEFYERVSEGSILEDYDRQPVGYRGLDISKSFGRMAMQKSLSKDALRKKNRFAGGHHWIKVTFQSQQAAELACARSPHVLKGHLVYAEPYVGRGPGKDEPIPASNAGAQIYSEGVPKSFSTNTMTGDNGNGSPGGSSTLTSATATNATTAGNTRPQLSFQIDSRSPPLFGSASGLEQTQSNSETQLQQRRSRIAGATQAVLLPPERALMPKQPRQSWWSSFGARELIGTTVPRKEDGTFDWDRASFYWRLFCWLDLILGTDMCGLRGDE</sequence>
<dbReference type="EMBL" id="CP138580">
    <property type="protein sequence ID" value="WPG97348.1"/>
    <property type="molecule type" value="Genomic_DNA"/>
</dbReference>
<evidence type="ECO:0000313" key="2">
    <source>
        <dbReference type="EMBL" id="WPG97348.1"/>
    </source>
</evidence>
<feature type="region of interest" description="Disordered" evidence="1">
    <location>
        <begin position="272"/>
        <end position="298"/>
    </location>
</feature>
<dbReference type="Proteomes" id="UP001303373">
    <property type="component" value="Chromosome 1"/>
</dbReference>
<protein>
    <submittedName>
        <fullName evidence="2">Nucleoporin nup53</fullName>
    </submittedName>
</protein>
<gene>
    <name evidence="2" type="ORF">R9X50_00012200</name>
</gene>
<reference evidence="2 3" key="1">
    <citation type="submission" date="2023-11" db="EMBL/GenBank/DDBJ databases">
        <title>An acidophilic fungus is an integral part of prey digestion in a carnivorous sundew plant.</title>
        <authorList>
            <person name="Tsai I.J."/>
        </authorList>
    </citation>
    <scope>NUCLEOTIDE SEQUENCE [LARGE SCALE GENOMIC DNA]</scope>
    <source>
        <strain evidence="2">169a</strain>
    </source>
</reference>
<feature type="compositionally biased region" description="Basic and acidic residues" evidence="1">
    <location>
        <begin position="47"/>
        <end position="56"/>
    </location>
</feature>
<evidence type="ECO:0000256" key="1">
    <source>
        <dbReference type="SAM" id="MobiDB-lite"/>
    </source>
</evidence>
<dbReference type="InterPro" id="IPR012677">
    <property type="entry name" value="Nucleotide-bd_a/b_plait_sf"/>
</dbReference>
<evidence type="ECO:0000313" key="3">
    <source>
        <dbReference type="Proteomes" id="UP001303373"/>
    </source>
</evidence>
<feature type="compositionally biased region" description="Basic and acidic residues" evidence="1">
    <location>
        <begin position="77"/>
        <end position="88"/>
    </location>
</feature>
<keyword evidence="3" id="KW-1185">Reference proteome</keyword>
<feature type="region of interest" description="Disordered" evidence="1">
    <location>
        <begin position="1"/>
        <end position="88"/>
    </location>
</feature>
<feature type="compositionally biased region" description="Low complexity" evidence="1">
    <location>
        <begin position="122"/>
        <end position="133"/>
    </location>
</feature>